<reference evidence="1" key="1">
    <citation type="journal article" date="2020" name="Nature">
        <title>Giant virus diversity and host interactions through global metagenomics.</title>
        <authorList>
            <person name="Schulz F."/>
            <person name="Roux S."/>
            <person name="Paez-Espino D."/>
            <person name="Jungbluth S."/>
            <person name="Walsh D.A."/>
            <person name="Denef V.J."/>
            <person name="McMahon K.D."/>
            <person name="Konstantinidis K.T."/>
            <person name="Eloe-Fadrosh E.A."/>
            <person name="Kyrpides N.C."/>
            <person name="Woyke T."/>
        </authorList>
    </citation>
    <scope>NUCLEOTIDE SEQUENCE</scope>
    <source>
        <strain evidence="1">GVMAG-M-3300010158-59</strain>
    </source>
</reference>
<dbReference type="AlphaFoldDB" id="A0A6C0BB01"/>
<name>A0A6C0BB01_9ZZZZ</name>
<organism evidence="1">
    <name type="scientific">viral metagenome</name>
    <dbReference type="NCBI Taxonomy" id="1070528"/>
    <lineage>
        <taxon>unclassified sequences</taxon>
        <taxon>metagenomes</taxon>
        <taxon>organismal metagenomes</taxon>
    </lineage>
</organism>
<proteinExistence type="predicted"/>
<dbReference type="EMBL" id="MN739102">
    <property type="protein sequence ID" value="QHS88749.1"/>
    <property type="molecule type" value="Genomic_DNA"/>
</dbReference>
<protein>
    <submittedName>
        <fullName evidence="1">Uncharacterized protein</fullName>
    </submittedName>
</protein>
<accession>A0A6C0BB01</accession>
<sequence length="129" mass="13781">MSGVSVYVVSQCLQFVVLNINGNQFEIPIPPIFPGETPTAPPGYQFLSTVTIDASFDDMDNQISGSASASASATALTEKRAVFIADFIANLLVKIMLLGEDDESSEAYPYAHIITYASKSVSDTILVPL</sequence>
<evidence type="ECO:0000313" key="1">
    <source>
        <dbReference type="EMBL" id="QHS88749.1"/>
    </source>
</evidence>